<feature type="transmembrane region" description="Helical" evidence="3">
    <location>
        <begin position="27"/>
        <end position="52"/>
    </location>
</feature>
<evidence type="ECO:0000313" key="7">
    <source>
        <dbReference type="Proteomes" id="UP000070678"/>
    </source>
</evidence>
<keyword evidence="3" id="KW-1133">Transmembrane helix</keyword>
<reference evidence="7 8" key="1">
    <citation type="submission" date="2016-01" db="EMBL/GenBank/DDBJ databases">
        <title>Highly variable Streptococcus oralis are common among viridans streptococci isolated from primates.</title>
        <authorList>
            <person name="Denapaite D."/>
            <person name="Rieger M."/>
            <person name="Koendgen S."/>
            <person name="Brueckner R."/>
            <person name="Ochigava I."/>
            <person name="Kappeler P."/>
            <person name="Maetz-Rensing K."/>
            <person name="Leendertz F."/>
            <person name="Hakenbeck R."/>
        </authorList>
    </citation>
    <scope>NUCLEOTIDE SEQUENCE [LARGE SCALE GENOMIC DNA]</scope>
    <source>
        <strain evidence="5 7">DD15</strain>
        <strain evidence="6 8">DD17</strain>
    </source>
</reference>
<dbReference type="SUPFAM" id="SSF51306">
    <property type="entry name" value="LexA/Signal peptidase"/>
    <property type="match status" value="1"/>
</dbReference>
<keyword evidence="3" id="KW-0645">Protease</keyword>
<comment type="caution">
    <text evidence="6">The sequence shown here is derived from an EMBL/GenBank/DDBJ whole genome shotgun (WGS) entry which is preliminary data.</text>
</comment>
<dbReference type="Gene3D" id="2.10.109.10">
    <property type="entry name" value="Umud Fragment, subunit A"/>
    <property type="match status" value="1"/>
</dbReference>
<dbReference type="RefSeq" id="WP_061414166.1">
    <property type="nucleotide sequence ID" value="NZ_KQ969521.1"/>
</dbReference>
<proteinExistence type="inferred from homology"/>
<accession>A0A139RNN6</accession>
<dbReference type="GO" id="GO:0009003">
    <property type="term" value="F:signal peptidase activity"/>
    <property type="evidence" value="ECO:0007669"/>
    <property type="project" value="UniProtKB-EC"/>
</dbReference>
<evidence type="ECO:0000313" key="6">
    <source>
        <dbReference type="EMBL" id="KXU16339.1"/>
    </source>
</evidence>
<feature type="domain" description="Peptidase S26" evidence="4">
    <location>
        <begin position="31"/>
        <end position="177"/>
    </location>
</feature>
<organism evidence="6 8">
    <name type="scientific">Streptococcus oralis</name>
    <dbReference type="NCBI Taxonomy" id="1303"/>
    <lineage>
        <taxon>Bacteria</taxon>
        <taxon>Bacillati</taxon>
        <taxon>Bacillota</taxon>
        <taxon>Bacilli</taxon>
        <taxon>Lactobacillales</taxon>
        <taxon>Streptococcaceae</taxon>
        <taxon>Streptococcus</taxon>
    </lineage>
</organism>
<evidence type="ECO:0000259" key="4">
    <source>
        <dbReference type="Pfam" id="PF10502"/>
    </source>
</evidence>
<dbReference type="NCBIfam" id="TIGR02227">
    <property type="entry name" value="sigpep_I_bact"/>
    <property type="match status" value="1"/>
</dbReference>
<dbReference type="GO" id="GO:0005886">
    <property type="term" value="C:plasma membrane"/>
    <property type="evidence" value="ECO:0007669"/>
    <property type="project" value="UniProtKB-SubCell"/>
</dbReference>
<dbReference type="Proteomes" id="UP000072989">
    <property type="component" value="Unassembled WGS sequence"/>
</dbReference>
<evidence type="ECO:0000256" key="3">
    <source>
        <dbReference type="RuleBase" id="RU362042"/>
    </source>
</evidence>
<name>A0A139RNN6_STROR</name>
<dbReference type="CDD" id="cd06530">
    <property type="entry name" value="S26_SPase_I"/>
    <property type="match status" value="1"/>
</dbReference>
<keyword evidence="3 6" id="KW-0378">Hydrolase</keyword>
<dbReference type="AlphaFoldDB" id="A0A139RNN6"/>
<keyword evidence="3" id="KW-0812">Transmembrane</keyword>
<dbReference type="Pfam" id="PF10502">
    <property type="entry name" value="Peptidase_S26"/>
    <property type="match status" value="1"/>
</dbReference>
<comment type="subcellular location">
    <subcellularLocation>
        <location evidence="1">Cell membrane</location>
        <topology evidence="1">Single-pass type II membrane protein</topology>
    </subcellularLocation>
    <subcellularLocation>
        <location evidence="3">Membrane</location>
        <topology evidence="3">Single-pass type II membrane protein</topology>
    </subcellularLocation>
</comment>
<dbReference type="GO" id="GO:0004252">
    <property type="term" value="F:serine-type endopeptidase activity"/>
    <property type="evidence" value="ECO:0007669"/>
    <property type="project" value="InterPro"/>
</dbReference>
<dbReference type="InterPro" id="IPR036286">
    <property type="entry name" value="LexA/Signal_pep-like_sf"/>
</dbReference>
<keyword evidence="3" id="KW-0472">Membrane</keyword>
<evidence type="ECO:0000313" key="8">
    <source>
        <dbReference type="Proteomes" id="UP000072989"/>
    </source>
</evidence>
<gene>
    <name evidence="5" type="ORF">SORDD15_00566</name>
    <name evidence="6" type="ORF">SORDD17_00452</name>
</gene>
<dbReference type="PANTHER" id="PTHR43390:SF1">
    <property type="entry name" value="CHLOROPLAST PROCESSING PEPTIDASE"/>
    <property type="match status" value="1"/>
</dbReference>
<sequence length="183" mass="20477">MLLGKKKTKTVAQVNRDKSPPSVWGDVLYLVSKLLMVAVVLVALYYLVFGLVRYNDDGMKPALKDGDLVVYYRLDKRYSVGDLLVYSYKGKERVARVIATEGSTIDINENGLIINGSPQQEQDIYKETLLYKEGITFPIKVPPGQLFVLGDNRTTAVDSRAFGTIPIKDTQGKVVTVLRRRGF</sequence>
<dbReference type="EMBL" id="LQNX01000034">
    <property type="protein sequence ID" value="KXT81709.1"/>
    <property type="molecule type" value="Genomic_DNA"/>
</dbReference>
<dbReference type="Proteomes" id="UP000070678">
    <property type="component" value="Unassembled WGS sequence"/>
</dbReference>
<dbReference type="EMBL" id="LQZE01000090">
    <property type="protein sequence ID" value="KXU16339.1"/>
    <property type="molecule type" value="Genomic_DNA"/>
</dbReference>
<evidence type="ECO:0000256" key="2">
    <source>
        <dbReference type="ARBA" id="ARBA00009370"/>
    </source>
</evidence>
<dbReference type="PRINTS" id="PR00727">
    <property type="entry name" value="LEADERPTASE"/>
</dbReference>
<protein>
    <recommendedName>
        <fullName evidence="3">Signal peptidase I</fullName>
        <ecNumber evidence="3">3.4.21.89</ecNumber>
    </recommendedName>
</protein>
<dbReference type="GO" id="GO:0006465">
    <property type="term" value="P:signal peptide processing"/>
    <property type="evidence" value="ECO:0007669"/>
    <property type="project" value="InterPro"/>
</dbReference>
<evidence type="ECO:0000256" key="1">
    <source>
        <dbReference type="ARBA" id="ARBA00004401"/>
    </source>
</evidence>
<dbReference type="PANTHER" id="PTHR43390">
    <property type="entry name" value="SIGNAL PEPTIDASE I"/>
    <property type="match status" value="1"/>
</dbReference>
<dbReference type="InterPro" id="IPR000223">
    <property type="entry name" value="Pept_S26A_signal_pept_1"/>
</dbReference>
<evidence type="ECO:0000313" key="5">
    <source>
        <dbReference type="EMBL" id="KXT81709.1"/>
    </source>
</evidence>
<dbReference type="InterPro" id="IPR019533">
    <property type="entry name" value="Peptidase_S26"/>
</dbReference>
<dbReference type="PATRIC" id="fig|1303.78.peg.603"/>
<comment type="catalytic activity">
    <reaction evidence="3">
        <text>Cleavage of hydrophobic, N-terminal signal or leader sequences from secreted and periplasmic proteins.</text>
        <dbReference type="EC" id="3.4.21.89"/>
    </reaction>
</comment>
<dbReference type="OrthoDB" id="9802919at2"/>
<dbReference type="EC" id="3.4.21.89" evidence="3"/>
<comment type="similarity">
    <text evidence="2 3">Belongs to the peptidase S26 family.</text>
</comment>